<dbReference type="Proteomes" id="UP000184108">
    <property type="component" value="Unassembled WGS sequence"/>
</dbReference>
<sequence length="177" mass="19885">MRNTRVSFAKNSAGVVEITDANDYYPFGIDPKSRAQTPTATGLTDSPFFVSLGHELGHKKDKNIYTEGGWFGVSRGEIFASHIENMIRAENDLPLRTSYSINPKVFGGLDMQTVLIDCVGNSFYYQSANRAFQYNGRNGNEGDDRVNASKSVYGRADSSVLKRRYNYYDNVKHTKKK</sequence>
<gene>
    <name evidence="1" type="ORF">SAMN02787073_2749</name>
</gene>
<dbReference type="AlphaFoldDB" id="A0A1M5DY50"/>
<reference evidence="2" key="1">
    <citation type="submission" date="2016-11" db="EMBL/GenBank/DDBJ databases">
        <authorList>
            <person name="Varghese N."/>
            <person name="Submissions S."/>
        </authorList>
    </citation>
    <scope>NUCLEOTIDE SEQUENCE [LARGE SCALE GENOMIC DNA]</scope>
    <source>
        <strain evidence="2">YR203</strain>
    </source>
</reference>
<name>A0A1M5DY50_9FLAO</name>
<proteinExistence type="predicted"/>
<accession>A0A1M5DY50</accession>
<organism evidence="1 2">
    <name type="scientific">Chryseobacterium vrystaatense</name>
    <dbReference type="NCBI Taxonomy" id="307480"/>
    <lineage>
        <taxon>Bacteria</taxon>
        <taxon>Pseudomonadati</taxon>
        <taxon>Bacteroidota</taxon>
        <taxon>Flavobacteriia</taxon>
        <taxon>Flavobacteriales</taxon>
        <taxon>Weeksellaceae</taxon>
        <taxon>Chryseobacterium group</taxon>
        <taxon>Chryseobacterium</taxon>
    </lineage>
</organism>
<protein>
    <submittedName>
        <fullName evidence="1">Uncharacterized protein</fullName>
    </submittedName>
</protein>
<dbReference type="EMBL" id="FQVE01000003">
    <property type="protein sequence ID" value="SHF71761.1"/>
    <property type="molecule type" value="Genomic_DNA"/>
</dbReference>
<evidence type="ECO:0000313" key="1">
    <source>
        <dbReference type="EMBL" id="SHF71761.1"/>
    </source>
</evidence>
<dbReference type="RefSeq" id="WP_073174159.1">
    <property type="nucleotide sequence ID" value="NZ_FQVE01000003.1"/>
</dbReference>
<evidence type="ECO:0000313" key="2">
    <source>
        <dbReference type="Proteomes" id="UP000184108"/>
    </source>
</evidence>